<organism evidence="1 2">
    <name type="scientific">Paenibacillus segetis</name>
    <dbReference type="NCBI Taxonomy" id="1325360"/>
    <lineage>
        <taxon>Bacteria</taxon>
        <taxon>Bacillati</taxon>
        <taxon>Bacillota</taxon>
        <taxon>Bacilli</taxon>
        <taxon>Bacillales</taxon>
        <taxon>Paenibacillaceae</taxon>
        <taxon>Paenibacillus</taxon>
    </lineage>
</organism>
<evidence type="ECO:0000313" key="2">
    <source>
        <dbReference type="Proteomes" id="UP000659344"/>
    </source>
</evidence>
<dbReference type="InterPro" id="IPR015315">
    <property type="entry name" value="DUF1963"/>
</dbReference>
<comment type="caution">
    <text evidence="1">The sequence shown here is derived from an EMBL/GenBank/DDBJ whole genome shotgun (WGS) entry which is preliminary data.</text>
</comment>
<dbReference type="PANTHER" id="PTHR36436:SF6">
    <property type="entry name" value="SLL5081 PROTEIN"/>
    <property type="match status" value="1"/>
</dbReference>
<proteinExistence type="predicted"/>
<dbReference type="PANTHER" id="PTHR36436">
    <property type="entry name" value="SLL5081 PROTEIN"/>
    <property type="match status" value="1"/>
</dbReference>
<dbReference type="RefSeq" id="WP_188539930.1">
    <property type="nucleotide sequence ID" value="NZ_BMFT01000001.1"/>
</dbReference>
<protein>
    <recommendedName>
        <fullName evidence="3">DUF1963 domain-containing protein</fullName>
    </recommendedName>
</protein>
<dbReference type="EMBL" id="BMFT01000001">
    <property type="protein sequence ID" value="GGH27574.1"/>
    <property type="molecule type" value="Genomic_DNA"/>
</dbReference>
<gene>
    <name evidence="1" type="ORF">GCM10008013_29120</name>
</gene>
<reference evidence="2" key="1">
    <citation type="journal article" date="2019" name="Int. J. Syst. Evol. Microbiol.">
        <title>The Global Catalogue of Microorganisms (GCM) 10K type strain sequencing project: providing services to taxonomists for standard genome sequencing and annotation.</title>
        <authorList>
            <consortium name="The Broad Institute Genomics Platform"/>
            <consortium name="The Broad Institute Genome Sequencing Center for Infectious Disease"/>
            <person name="Wu L."/>
            <person name="Ma J."/>
        </authorList>
    </citation>
    <scope>NUCLEOTIDE SEQUENCE [LARGE SCALE GENOMIC DNA]</scope>
    <source>
        <strain evidence="2">CGMCC 1.12769</strain>
    </source>
</reference>
<sequence length="234" mass="27293">MENLKRKIMRRATLLQIGGFRSSGEPTNSIFGQVNLSLPNEEWPYSNNKPMIPLCQINILQLPYVPDLLKDIEMITLFIDSDELPNNNPNGQKWCLRTYNCIKDLVPIHSVPYESKIKVFEMKPTLIEEDYPCWDDFVEELDKENISITEEVNDFYDNHLNNISGFKIGGWPTTIQSEIYWAPYNQHPANPQFVFQIDSIERGNWFWGDSGVGYIGRGTTNGRFNEWVIEWQCF</sequence>
<dbReference type="InterPro" id="IPR035948">
    <property type="entry name" value="YwqG-like_sf"/>
</dbReference>
<evidence type="ECO:0008006" key="3">
    <source>
        <dbReference type="Google" id="ProtNLM"/>
    </source>
</evidence>
<evidence type="ECO:0000313" key="1">
    <source>
        <dbReference type="EMBL" id="GGH27574.1"/>
    </source>
</evidence>
<dbReference type="SUPFAM" id="SSF103032">
    <property type="entry name" value="Hypothetical protein YwqG"/>
    <property type="match status" value="1"/>
</dbReference>
<name>A0ABQ1YIK1_9BACL</name>
<accession>A0ABQ1YIK1</accession>
<dbReference type="Proteomes" id="UP000659344">
    <property type="component" value="Unassembled WGS sequence"/>
</dbReference>
<dbReference type="Gene3D" id="2.30.320.10">
    <property type="entry name" value="YwqG-like"/>
    <property type="match status" value="1"/>
</dbReference>
<keyword evidence="2" id="KW-1185">Reference proteome</keyword>
<dbReference type="Pfam" id="PF09234">
    <property type="entry name" value="DUF1963"/>
    <property type="match status" value="1"/>
</dbReference>